<evidence type="ECO:0008006" key="2">
    <source>
        <dbReference type="Google" id="ProtNLM"/>
    </source>
</evidence>
<dbReference type="AlphaFoldDB" id="X0Z5G7"/>
<name>X0Z5G7_9ZZZZ</name>
<gene>
    <name evidence="1" type="ORF">S01H4_18741</name>
</gene>
<organism evidence="1">
    <name type="scientific">marine sediment metagenome</name>
    <dbReference type="NCBI Taxonomy" id="412755"/>
    <lineage>
        <taxon>unclassified sequences</taxon>
        <taxon>metagenomes</taxon>
        <taxon>ecological metagenomes</taxon>
    </lineage>
</organism>
<proteinExistence type="predicted"/>
<protein>
    <recommendedName>
        <fullName evidence="2">Glycosyl transferase family 1 domain-containing protein</fullName>
    </recommendedName>
</protein>
<reference evidence="1" key="1">
    <citation type="journal article" date="2014" name="Front. Microbiol.">
        <title>High frequency of phylogenetically diverse reductive dehalogenase-homologous genes in deep subseafloor sedimentary metagenomes.</title>
        <authorList>
            <person name="Kawai M."/>
            <person name="Futagami T."/>
            <person name="Toyoda A."/>
            <person name="Takaki Y."/>
            <person name="Nishi S."/>
            <person name="Hori S."/>
            <person name="Arai W."/>
            <person name="Tsubouchi T."/>
            <person name="Morono Y."/>
            <person name="Uchiyama I."/>
            <person name="Ito T."/>
            <person name="Fujiyama A."/>
            <person name="Inagaki F."/>
            <person name="Takami H."/>
        </authorList>
    </citation>
    <scope>NUCLEOTIDE SEQUENCE</scope>
    <source>
        <strain evidence="1">Expedition CK06-06</strain>
    </source>
</reference>
<dbReference type="EMBL" id="BART01008317">
    <property type="protein sequence ID" value="GAG53642.1"/>
    <property type="molecule type" value="Genomic_DNA"/>
</dbReference>
<dbReference type="Gene3D" id="3.40.50.2000">
    <property type="entry name" value="Glycogen Phosphorylase B"/>
    <property type="match status" value="1"/>
</dbReference>
<comment type="caution">
    <text evidence="1">The sequence shown here is derived from an EMBL/GenBank/DDBJ whole genome shotgun (WGS) entry which is preliminary data.</text>
</comment>
<dbReference type="SUPFAM" id="SSF53756">
    <property type="entry name" value="UDP-Glycosyltransferase/glycogen phosphorylase"/>
    <property type="match status" value="1"/>
</dbReference>
<sequence length="84" mass="9868">MACGLPVISTRVGLVPRLIEEEWITPVNPEEKVVELTKKKLSLLENDIDLRRKVGQRNLMEIHRNWTSEIITKNWDKLFEDSVR</sequence>
<evidence type="ECO:0000313" key="1">
    <source>
        <dbReference type="EMBL" id="GAG53642.1"/>
    </source>
</evidence>
<accession>X0Z5G7</accession>